<feature type="compositionally biased region" description="Gly residues" evidence="1">
    <location>
        <begin position="107"/>
        <end position="117"/>
    </location>
</feature>
<keyword evidence="2" id="KW-0472">Membrane</keyword>
<sequence length="117" mass="12670">MSLLEKLDRLLVGLSRTLWRLVLWALGLALVLGVLLFGLVLSLIAVIWSLLRGKRPSPVRFQWQRAGAGMPPWAQRGARKSSADAADVVDVEVREVPPSPDNAARLGQGGGKRPPDA</sequence>
<dbReference type="Proteomes" id="UP001379945">
    <property type="component" value="Unassembled WGS sequence"/>
</dbReference>
<name>A0ABU9C3B8_9BURK</name>
<reference evidence="3 4" key="1">
    <citation type="submission" date="2024-04" db="EMBL/GenBank/DDBJ databases">
        <title>Novel species of the genus Ideonella isolated from streams.</title>
        <authorList>
            <person name="Lu H."/>
        </authorList>
    </citation>
    <scope>NUCLEOTIDE SEQUENCE [LARGE SCALE GENOMIC DNA]</scope>
    <source>
        <strain evidence="3 4">LYT19W</strain>
    </source>
</reference>
<accession>A0ABU9C3B8</accession>
<evidence type="ECO:0000313" key="3">
    <source>
        <dbReference type="EMBL" id="MEK8046375.1"/>
    </source>
</evidence>
<comment type="caution">
    <text evidence="3">The sequence shown here is derived from an EMBL/GenBank/DDBJ whole genome shotgun (WGS) entry which is preliminary data.</text>
</comment>
<gene>
    <name evidence="3" type="ORF">AACH00_08475</name>
</gene>
<feature type="region of interest" description="Disordered" evidence="1">
    <location>
        <begin position="92"/>
        <end position="117"/>
    </location>
</feature>
<keyword evidence="2" id="KW-0812">Transmembrane</keyword>
<dbReference type="RefSeq" id="WP_341398663.1">
    <property type="nucleotide sequence ID" value="NZ_JBBUTI010000005.1"/>
</dbReference>
<keyword evidence="2" id="KW-1133">Transmembrane helix</keyword>
<evidence type="ECO:0000256" key="1">
    <source>
        <dbReference type="SAM" id="MobiDB-lite"/>
    </source>
</evidence>
<proteinExistence type="predicted"/>
<organism evidence="3 4">
    <name type="scientific">Ideonella margarita</name>
    <dbReference type="NCBI Taxonomy" id="2984191"/>
    <lineage>
        <taxon>Bacteria</taxon>
        <taxon>Pseudomonadati</taxon>
        <taxon>Pseudomonadota</taxon>
        <taxon>Betaproteobacteria</taxon>
        <taxon>Burkholderiales</taxon>
        <taxon>Sphaerotilaceae</taxon>
        <taxon>Ideonella</taxon>
    </lineage>
</organism>
<protein>
    <submittedName>
        <fullName evidence="3">Uncharacterized protein</fullName>
    </submittedName>
</protein>
<evidence type="ECO:0000256" key="2">
    <source>
        <dbReference type="SAM" id="Phobius"/>
    </source>
</evidence>
<dbReference type="EMBL" id="JBBUTI010000005">
    <property type="protein sequence ID" value="MEK8046375.1"/>
    <property type="molecule type" value="Genomic_DNA"/>
</dbReference>
<evidence type="ECO:0000313" key="4">
    <source>
        <dbReference type="Proteomes" id="UP001379945"/>
    </source>
</evidence>
<feature type="transmembrane region" description="Helical" evidence="2">
    <location>
        <begin position="21"/>
        <end position="51"/>
    </location>
</feature>
<keyword evidence="4" id="KW-1185">Reference proteome</keyword>